<reference evidence="3 4" key="1">
    <citation type="submission" date="2017-01" db="EMBL/GenBank/DDBJ databases">
        <authorList>
            <person name="Mah S.A."/>
            <person name="Swanson W.J."/>
            <person name="Moy G.W."/>
            <person name="Vacquier V.D."/>
        </authorList>
    </citation>
    <scope>NUCLEOTIDE SEQUENCE [LARGE SCALE GENOMIC DNA]</scope>
    <source>
        <strain evidence="3 4">NIO-1016</strain>
    </source>
</reference>
<gene>
    <name evidence="2" type="ORF">B1B05_12740</name>
    <name evidence="3" type="ORF">SAMN05443094_10639</name>
</gene>
<proteinExistence type="predicted"/>
<dbReference type="Pfam" id="PF07435">
    <property type="entry name" value="YycH"/>
    <property type="match status" value="1"/>
</dbReference>
<evidence type="ECO:0000313" key="3">
    <source>
        <dbReference type="EMBL" id="SIR19925.1"/>
    </source>
</evidence>
<organism evidence="3 4">
    <name type="scientific">Domibacillus enclensis</name>
    <dbReference type="NCBI Taxonomy" id="1017273"/>
    <lineage>
        <taxon>Bacteria</taxon>
        <taxon>Bacillati</taxon>
        <taxon>Bacillota</taxon>
        <taxon>Bacilli</taxon>
        <taxon>Bacillales</taxon>
        <taxon>Bacillaceae</taxon>
        <taxon>Domibacillus</taxon>
    </lineage>
</organism>
<feature type="domain" description="Regulatory protein YycH" evidence="1">
    <location>
        <begin position="4"/>
        <end position="428"/>
    </location>
</feature>
<dbReference type="Gene3D" id="3.30.310.160">
    <property type="entry name" value="YycH protein, domain 2"/>
    <property type="match status" value="1"/>
</dbReference>
<dbReference type="Proteomes" id="UP000215545">
    <property type="component" value="Unassembled WGS sequence"/>
</dbReference>
<name>A0A1N6YZG9_9BACI</name>
<reference evidence="2" key="3">
    <citation type="submission" date="2017-03" db="EMBL/GenBank/DDBJ databases">
        <authorList>
            <person name="Dastager S.G."/>
            <person name="Neurgaonkar P.S."/>
            <person name="Dharne M.S."/>
        </authorList>
    </citation>
    <scope>NUCLEOTIDE SEQUENCE</scope>
    <source>
        <strain evidence="2">DSM 25145</strain>
    </source>
</reference>
<evidence type="ECO:0000313" key="2">
    <source>
        <dbReference type="EMBL" id="OXS76543.1"/>
    </source>
</evidence>
<dbReference type="OrthoDB" id="2382185at2"/>
<dbReference type="EMBL" id="MWSK01000006">
    <property type="protein sequence ID" value="OXS76543.1"/>
    <property type="molecule type" value="Genomic_DNA"/>
</dbReference>
<dbReference type="RefSeq" id="WP_045851230.1">
    <property type="nucleotide sequence ID" value="NZ_FTLX01000006.1"/>
</dbReference>
<evidence type="ECO:0000259" key="1">
    <source>
        <dbReference type="Pfam" id="PF07435"/>
    </source>
</evidence>
<dbReference type="InterPro" id="IPR042274">
    <property type="entry name" value="YycH/YycI_2"/>
</dbReference>
<keyword evidence="5" id="KW-1185">Reference proteome</keyword>
<sequence length="439" mass="49632">MNYEKIKSGALALLVIISLTFTWGIWNYQPSYETITDSAEDTVAEVQGGRQLEISDLLKPSKIISHQGDSHYGTVSENELSWVMDEMGSWTFFEPENVSNSLSEAGFDKLLSGDSHVELFFSSSVPFNTIKTMLRFREDLVPNAVFNRIVITEAEEANKAFVYFVSVEERLVFKSEIEARSLAAFKSRYMEASEELEPYIAYQVPNGALLYVRENPPVLTVRNSLTDQIDADTFRQALFSDPSYVRKGSNSGSAEYTDGSSLMRINSNTGIVEYVNLAEITQSMPLDQLIDKSITYVNNHKGWVNDYRLFQAEPGSAEISYRLFMGDYPVFNSSGMDVLSQIWGKERIYEYNRSSYILELLPDSQATVALPGGKNALDAVLNQEDIDPVFLTDMRIGYEMTVEQESSKIFSLKPFWFYEYNGNWVKLESDEGGQADGLE</sequence>
<dbReference type="InterPro" id="IPR009996">
    <property type="entry name" value="YycH"/>
</dbReference>
<evidence type="ECO:0000313" key="4">
    <source>
        <dbReference type="Proteomes" id="UP000186385"/>
    </source>
</evidence>
<accession>A0A1N6YZG9</accession>
<dbReference type="Gene3D" id="3.10.450.310">
    <property type="match status" value="1"/>
</dbReference>
<evidence type="ECO:0000313" key="5">
    <source>
        <dbReference type="Proteomes" id="UP000215545"/>
    </source>
</evidence>
<dbReference type="Proteomes" id="UP000186385">
    <property type="component" value="Unassembled WGS sequence"/>
</dbReference>
<protein>
    <submittedName>
        <fullName evidence="3">Two-component signal transduction system YycFG, regulatory protein YycH</fullName>
    </submittedName>
</protein>
<dbReference type="EMBL" id="FTLX01000006">
    <property type="protein sequence ID" value="SIR19925.1"/>
    <property type="molecule type" value="Genomic_DNA"/>
</dbReference>
<dbReference type="STRING" id="1017273.SAMN05443094_10639"/>
<dbReference type="CDD" id="cd15787">
    <property type="entry name" value="YycH_N"/>
    <property type="match status" value="1"/>
</dbReference>
<reference evidence="5" key="2">
    <citation type="submission" date="2017-03" db="EMBL/GenBank/DDBJ databases">
        <title>Bacillus sp. V-88(T) DSM27956, whole genome shotgun sequencing project.</title>
        <authorList>
            <person name="Dastager S.G."/>
            <person name="Neurgaonkar P.S."/>
            <person name="Dharne M.S."/>
        </authorList>
    </citation>
    <scope>NUCLEOTIDE SEQUENCE [LARGE SCALE GENOMIC DNA]</scope>
    <source>
        <strain evidence="5">DSM 25145</strain>
    </source>
</reference>
<dbReference type="AlphaFoldDB" id="A0A1N6YZG9"/>